<dbReference type="STRING" id="715226.ABI_46410"/>
<evidence type="ECO:0000313" key="2">
    <source>
        <dbReference type="Proteomes" id="UP000006512"/>
    </source>
</evidence>
<name>F4QTZ3_9CAUL</name>
<dbReference type="Gene3D" id="3.20.20.80">
    <property type="entry name" value="Glycosidases"/>
    <property type="match status" value="1"/>
</dbReference>
<protein>
    <submittedName>
        <fullName evidence="1">Beta-glucuronidase</fullName>
    </submittedName>
</protein>
<dbReference type="eggNOG" id="COG3250">
    <property type="taxonomic scope" value="Bacteria"/>
</dbReference>
<proteinExistence type="predicted"/>
<accession>F4QTZ3</accession>
<dbReference type="Proteomes" id="UP000006512">
    <property type="component" value="Unassembled WGS sequence"/>
</dbReference>
<dbReference type="SUPFAM" id="SSF51445">
    <property type="entry name" value="(Trans)glycosidases"/>
    <property type="match status" value="1"/>
</dbReference>
<dbReference type="InterPro" id="IPR017853">
    <property type="entry name" value="GH"/>
</dbReference>
<evidence type="ECO:0000313" key="1">
    <source>
        <dbReference type="EMBL" id="EGF89293.1"/>
    </source>
</evidence>
<sequence>MMVERKMVGGHPVIEIADPLMTKLEVMPVNTYAGWYGDNGLDTLPGLQWNVPVDKPLIFSEFGADALAGYFDPAATHKFSEDYQTQYSRKTLEMAGQIPNLRRMSSWILKDIRSPRREHPVFKNGWNRKGLLSETGERKQAFEVLAKHYEDKSN</sequence>
<dbReference type="AlphaFoldDB" id="F4QTZ3"/>
<dbReference type="EMBL" id="GL883081">
    <property type="protein sequence ID" value="EGF89293.1"/>
    <property type="molecule type" value="Genomic_DNA"/>
</dbReference>
<organism evidence="1 2">
    <name type="scientific">Asticcacaulis biprosthecium C19</name>
    <dbReference type="NCBI Taxonomy" id="715226"/>
    <lineage>
        <taxon>Bacteria</taxon>
        <taxon>Pseudomonadati</taxon>
        <taxon>Pseudomonadota</taxon>
        <taxon>Alphaproteobacteria</taxon>
        <taxon>Caulobacterales</taxon>
        <taxon>Caulobacteraceae</taxon>
        <taxon>Asticcacaulis</taxon>
    </lineage>
</organism>
<gene>
    <name evidence="1" type="ORF">ABI_46410</name>
</gene>
<keyword evidence="2" id="KW-1185">Reference proteome</keyword>
<dbReference type="HOGENOM" id="CLU_1700630_0_0_5"/>
<reference evidence="2" key="1">
    <citation type="submission" date="2011-03" db="EMBL/GenBank/DDBJ databases">
        <title>Draft genome sequence of Brevundimonas diminuta.</title>
        <authorList>
            <person name="Brown P.J.B."/>
            <person name="Buechlein A."/>
            <person name="Hemmerich C."/>
            <person name="Brun Y.V."/>
        </authorList>
    </citation>
    <scope>NUCLEOTIDE SEQUENCE [LARGE SCALE GENOMIC DNA]</scope>
    <source>
        <strain evidence="2">C19</strain>
    </source>
</reference>